<comment type="caution">
    <text evidence="1">The sequence shown here is derived from an EMBL/GenBank/DDBJ whole genome shotgun (WGS) entry which is preliminary data.</text>
</comment>
<gene>
    <name evidence="1" type="ORF">CEXT_765131</name>
</gene>
<organism evidence="1 2">
    <name type="scientific">Caerostris extrusa</name>
    <name type="common">Bark spider</name>
    <name type="synonym">Caerostris bankana</name>
    <dbReference type="NCBI Taxonomy" id="172846"/>
    <lineage>
        <taxon>Eukaryota</taxon>
        <taxon>Metazoa</taxon>
        <taxon>Ecdysozoa</taxon>
        <taxon>Arthropoda</taxon>
        <taxon>Chelicerata</taxon>
        <taxon>Arachnida</taxon>
        <taxon>Araneae</taxon>
        <taxon>Araneomorphae</taxon>
        <taxon>Entelegynae</taxon>
        <taxon>Araneoidea</taxon>
        <taxon>Araneidae</taxon>
        <taxon>Caerostris</taxon>
    </lineage>
</organism>
<dbReference type="EMBL" id="BPLR01001805">
    <property type="protein sequence ID" value="GIX66574.1"/>
    <property type="molecule type" value="Genomic_DNA"/>
</dbReference>
<accession>A0AAV4M3G9</accession>
<protein>
    <submittedName>
        <fullName evidence="1">Uncharacterized protein</fullName>
    </submittedName>
</protein>
<proteinExistence type="predicted"/>
<name>A0AAV4M3G9_CAEEX</name>
<sequence>MASSSSCLCSDKLSNISQKYCRKDIISRELPRLSPNTTRKAVSPSVMHETRVSKMIYITKQRKPLIFACRIDFKQAHPKQESPDGRCVVRCAAMYSPVSQLVDASFARYSL</sequence>
<keyword evidence="2" id="KW-1185">Reference proteome</keyword>
<evidence type="ECO:0000313" key="2">
    <source>
        <dbReference type="Proteomes" id="UP001054945"/>
    </source>
</evidence>
<evidence type="ECO:0000313" key="1">
    <source>
        <dbReference type="EMBL" id="GIX66574.1"/>
    </source>
</evidence>
<dbReference type="Proteomes" id="UP001054945">
    <property type="component" value="Unassembled WGS sequence"/>
</dbReference>
<dbReference type="AlphaFoldDB" id="A0AAV4M3G9"/>
<reference evidence="1 2" key="1">
    <citation type="submission" date="2021-06" db="EMBL/GenBank/DDBJ databases">
        <title>Caerostris extrusa draft genome.</title>
        <authorList>
            <person name="Kono N."/>
            <person name="Arakawa K."/>
        </authorList>
    </citation>
    <scope>NUCLEOTIDE SEQUENCE [LARGE SCALE GENOMIC DNA]</scope>
</reference>